<dbReference type="Gene3D" id="3.40.430.10">
    <property type="entry name" value="Dihydrofolate Reductase, subunit A"/>
    <property type="match status" value="1"/>
</dbReference>
<accession>A0A9W4GQS7</accession>
<gene>
    <name evidence="2" type="ORF">SCOCK_140069</name>
</gene>
<dbReference type="InterPro" id="IPR024072">
    <property type="entry name" value="DHFR-like_dom_sf"/>
</dbReference>
<dbReference type="SUPFAM" id="SSF53597">
    <property type="entry name" value="Dihydrofolate reductase-like"/>
    <property type="match status" value="1"/>
</dbReference>
<dbReference type="RefSeq" id="WP_251485805.1">
    <property type="nucleotide sequence ID" value="NZ_CAJSLV010000042.1"/>
</dbReference>
<comment type="caution">
    <text evidence="2">The sequence shown here is derived from an EMBL/GenBank/DDBJ whole genome shotgun (WGS) entry which is preliminary data.</text>
</comment>
<evidence type="ECO:0000313" key="3">
    <source>
        <dbReference type="Proteomes" id="UP001152519"/>
    </source>
</evidence>
<name>A0A9W4GQS7_9ACTN</name>
<evidence type="ECO:0000313" key="2">
    <source>
        <dbReference type="EMBL" id="CAG6391871.1"/>
    </source>
</evidence>
<keyword evidence="3" id="KW-1185">Reference proteome</keyword>
<dbReference type="EMBL" id="CAJSLV010000042">
    <property type="protein sequence ID" value="CAG6391871.1"/>
    <property type="molecule type" value="Genomic_DNA"/>
</dbReference>
<dbReference type="Proteomes" id="UP001152519">
    <property type="component" value="Unassembled WGS sequence"/>
</dbReference>
<proteinExistence type="predicted"/>
<feature type="domain" description="Bacterial bifunctional deaminase-reductase C-terminal" evidence="1">
    <location>
        <begin position="3"/>
        <end position="179"/>
    </location>
</feature>
<evidence type="ECO:0000259" key="1">
    <source>
        <dbReference type="Pfam" id="PF01872"/>
    </source>
</evidence>
<reference evidence="2" key="1">
    <citation type="submission" date="2021-05" db="EMBL/GenBank/DDBJ databases">
        <authorList>
            <person name="Arsene-Ploetze F."/>
        </authorList>
    </citation>
    <scope>NUCLEOTIDE SEQUENCE</scope>
    <source>
        <strain evidence="2">DSM 42138</strain>
    </source>
</reference>
<dbReference type="GO" id="GO:0009231">
    <property type="term" value="P:riboflavin biosynthetic process"/>
    <property type="evidence" value="ECO:0007669"/>
    <property type="project" value="InterPro"/>
</dbReference>
<dbReference type="GO" id="GO:0008703">
    <property type="term" value="F:5-amino-6-(5-phosphoribosylamino)uracil reductase activity"/>
    <property type="evidence" value="ECO:0007669"/>
    <property type="project" value="InterPro"/>
</dbReference>
<sequence length="188" mass="20582">MSVIVVELITLDGIVSDPDGSQGTPLGGWMFRYGGKAVGTEDRFRLGPALDEGVLLLGRVTWQLFARIWPGRQDPYAARMNAAAKLVASRTLAQADTSTWANSKVLDDDLVDAVRRERRDVLVLGSLGIVDRLRNADLVDEYRLLTFPAVLGTGRRLFPASGRPADLELLDVAHVGPAVLTRYRRAAR</sequence>
<dbReference type="Pfam" id="PF01872">
    <property type="entry name" value="RibD_C"/>
    <property type="match status" value="1"/>
</dbReference>
<organism evidence="2 3">
    <name type="scientific">Actinacidiphila cocklensis</name>
    <dbReference type="NCBI Taxonomy" id="887465"/>
    <lineage>
        <taxon>Bacteria</taxon>
        <taxon>Bacillati</taxon>
        <taxon>Actinomycetota</taxon>
        <taxon>Actinomycetes</taxon>
        <taxon>Kitasatosporales</taxon>
        <taxon>Streptomycetaceae</taxon>
        <taxon>Actinacidiphila</taxon>
    </lineage>
</organism>
<dbReference type="AlphaFoldDB" id="A0A9W4GQS7"/>
<protein>
    <submittedName>
        <fullName evidence="2">Dihydrofolate reductase</fullName>
    </submittedName>
</protein>
<dbReference type="InterPro" id="IPR002734">
    <property type="entry name" value="RibDG_C"/>
</dbReference>